<evidence type="ECO:0000313" key="1">
    <source>
        <dbReference type="EMBL" id="KAK3537265.1"/>
    </source>
</evidence>
<comment type="caution">
    <text evidence="1">The sequence shown here is derived from an EMBL/GenBank/DDBJ whole genome shotgun (WGS) entry which is preliminary data.</text>
</comment>
<proteinExistence type="predicted"/>
<gene>
    <name evidence="1" type="ORF">QTP70_006999</name>
</gene>
<dbReference type="Proteomes" id="UP001274896">
    <property type="component" value="Unassembled WGS sequence"/>
</dbReference>
<organism evidence="1 2">
    <name type="scientific">Hemibagrus guttatus</name>
    <dbReference type="NCBI Taxonomy" id="175788"/>
    <lineage>
        <taxon>Eukaryota</taxon>
        <taxon>Metazoa</taxon>
        <taxon>Chordata</taxon>
        <taxon>Craniata</taxon>
        <taxon>Vertebrata</taxon>
        <taxon>Euteleostomi</taxon>
        <taxon>Actinopterygii</taxon>
        <taxon>Neopterygii</taxon>
        <taxon>Teleostei</taxon>
        <taxon>Ostariophysi</taxon>
        <taxon>Siluriformes</taxon>
        <taxon>Bagridae</taxon>
        <taxon>Hemibagrus</taxon>
    </lineage>
</organism>
<dbReference type="InterPro" id="IPR046349">
    <property type="entry name" value="C1-like_sf"/>
</dbReference>
<name>A0AAE0V2X1_9TELE</name>
<accession>A0AAE0V2X1</accession>
<keyword evidence="2" id="KW-1185">Reference proteome</keyword>
<sequence length="270" mass="29782">MDITGPLLDPLQFAYRGLWSVDDAVNMGLHYMLQHMDKPGTYAKILFVDFSSSLNTIITDTLLSKLTHLHLSVDHQLPDRQAAANDTTVIGLIQDGDESTYRQEVEQFGAVNNLEMNTLKTVEMIVDFRRNPSAPPPTPHHHGQHCGCSGVIQLQKLKRSLSFRTKSLRSKSADNFFHSPCPEVSNSSSTGQLSTIGVSVSAPLESCYVPPLTPPPITPSGLPLTICSPSRAPRPPDPTAHTFLEHTFKKPHFCDLCNHMIVVQFSVQCV</sequence>
<evidence type="ECO:0000313" key="2">
    <source>
        <dbReference type="Proteomes" id="UP001274896"/>
    </source>
</evidence>
<protein>
    <submittedName>
        <fullName evidence="1">Uncharacterized protein</fullName>
    </submittedName>
</protein>
<dbReference type="Gene3D" id="3.30.60.20">
    <property type="match status" value="1"/>
</dbReference>
<reference evidence="1" key="1">
    <citation type="submission" date="2023-06" db="EMBL/GenBank/DDBJ databases">
        <title>Male Hemibagrus guttatus genome.</title>
        <authorList>
            <person name="Bian C."/>
        </authorList>
    </citation>
    <scope>NUCLEOTIDE SEQUENCE</scope>
    <source>
        <strain evidence="1">Male_cb2023</strain>
        <tissue evidence="1">Muscle</tissue>
    </source>
</reference>
<dbReference type="SUPFAM" id="SSF57889">
    <property type="entry name" value="Cysteine-rich domain"/>
    <property type="match status" value="1"/>
</dbReference>
<dbReference type="EMBL" id="JAUCMX010000008">
    <property type="protein sequence ID" value="KAK3537265.1"/>
    <property type="molecule type" value="Genomic_DNA"/>
</dbReference>
<dbReference type="AlphaFoldDB" id="A0AAE0V2X1"/>